<feature type="compositionally biased region" description="Acidic residues" evidence="1">
    <location>
        <begin position="52"/>
        <end position="61"/>
    </location>
</feature>
<organism evidence="2 3">
    <name type="scientific">Pholiota conissans</name>
    <dbReference type="NCBI Taxonomy" id="109636"/>
    <lineage>
        <taxon>Eukaryota</taxon>
        <taxon>Fungi</taxon>
        <taxon>Dikarya</taxon>
        <taxon>Basidiomycota</taxon>
        <taxon>Agaricomycotina</taxon>
        <taxon>Agaricomycetes</taxon>
        <taxon>Agaricomycetidae</taxon>
        <taxon>Agaricales</taxon>
        <taxon>Agaricineae</taxon>
        <taxon>Strophariaceae</taxon>
        <taxon>Pholiota</taxon>
    </lineage>
</organism>
<feature type="compositionally biased region" description="Polar residues" evidence="1">
    <location>
        <begin position="181"/>
        <end position="192"/>
    </location>
</feature>
<feature type="compositionally biased region" description="Basic and acidic residues" evidence="1">
    <location>
        <begin position="115"/>
        <end position="127"/>
    </location>
</feature>
<feature type="compositionally biased region" description="Low complexity" evidence="1">
    <location>
        <begin position="11"/>
        <end position="22"/>
    </location>
</feature>
<sequence>MRTQLGVNEQTTPLLPTGPDGPDSTRLPQAPPTTAGSRPRTTRNGTAAVADADAESNDDEPPPILVPDSDRRRSSRPGHESDTSMPDLQAVSDSSDGEDVDDDDESGWVDDESDDGRRDAGRLRSNGDFDGDPVAAFFRDIMGADLAGFPGFRPPTQNQAPQARPNRSARFSTVVDRSGSDRSTANRNGNRNTNEDANHGNGSAGTDQPMRLMEWAEAVLRMNRELDSDDDASMPALEPVPRSRNRQADSDDDEPMPALEPIPLPRSTIPHEDSDDEAMPALEPIPPPTAPLPVVSVATSSRSDQQDAPCAQPDPQPFTMGSGLMLSSANAPASQSLLSETGPVRAGAAEENAPGISIRKTERKTFNQQDFTTDGRGRVISIGGPEPSILVAPTAPEHSEIHAVSAEVVEEAQQLPTPAAIQRKSSEFTTDGRGRVISVGHSVSSESSVMAESSALGESESNTESVANRREEARDGDESGNGGGLLAWFGALF</sequence>
<feature type="compositionally biased region" description="Low complexity" evidence="1">
    <location>
        <begin position="442"/>
        <end position="455"/>
    </location>
</feature>
<comment type="caution">
    <text evidence="2">The sequence shown here is derived from an EMBL/GenBank/DDBJ whole genome shotgun (WGS) entry which is preliminary data.</text>
</comment>
<feature type="compositionally biased region" description="Acidic residues" evidence="1">
    <location>
        <begin position="95"/>
        <end position="114"/>
    </location>
</feature>
<evidence type="ECO:0000256" key="1">
    <source>
        <dbReference type="SAM" id="MobiDB-lite"/>
    </source>
</evidence>
<feature type="region of interest" description="Disordered" evidence="1">
    <location>
        <begin position="1"/>
        <end position="326"/>
    </location>
</feature>
<dbReference type="Proteomes" id="UP000807469">
    <property type="component" value="Unassembled WGS sequence"/>
</dbReference>
<evidence type="ECO:0000313" key="2">
    <source>
        <dbReference type="EMBL" id="KAF9485501.1"/>
    </source>
</evidence>
<accession>A0A9P5ZDL4</accession>
<feature type="compositionally biased region" description="Basic and acidic residues" evidence="1">
    <location>
        <begin position="467"/>
        <end position="477"/>
    </location>
</feature>
<feature type="compositionally biased region" description="Polar residues" evidence="1">
    <location>
        <begin position="1"/>
        <end position="10"/>
    </location>
</feature>
<reference evidence="2" key="1">
    <citation type="submission" date="2020-11" db="EMBL/GenBank/DDBJ databases">
        <authorList>
            <consortium name="DOE Joint Genome Institute"/>
            <person name="Ahrendt S."/>
            <person name="Riley R."/>
            <person name="Andreopoulos W."/>
            <person name="Labutti K."/>
            <person name="Pangilinan J."/>
            <person name="Ruiz-Duenas F.J."/>
            <person name="Barrasa J.M."/>
            <person name="Sanchez-Garcia M."/>
            <person name="Camarero S."/>
            <person name="Miyauchi S."/>
            <person name="Serrano A."/>
            <person name="Linde D."/>
            <person name="Babiker R."/>
            <person name="Drula E."/>
            <person name="Ayuso-Fernandez I."/>
            <person name="Pacheco R."/>
            <person name="Padilla G."/>
            <person name="Ferreira P."/>
            <person name="Barriuso J."/>
            <person name="Kellner H."/>
            <person name="Castanera R."/>
            <person name="Alfaro M."/>
            <person name="Ramirez L."/>
            <person name="Pisabarro A.G."/>
            <person name="Kuo A."/>
            <person name="Tritt A."/>
            <person name="Lipzen A."/>
            <person name="He G."/>
            <person name="Yan M."/>
            <person name="Ng V."/>
            <person name="Cullen D."/>
            <person name="Martin F."/>
            <person name="Rosso M.-N."/>
            <person name="Henrissat B."/>
            <person name="Hibbett D."/>
            <person name="Martinez A.T."/>
            <person name="Grigoriev I.V."/>
        </authorList>
    </citation>
    <scope>NUCLEOTIDE SEQUENCE</scope>
    <source>
        <strain evidence="2">CIRM-BRFM 674</strain>
    </source>
</reference>
<keyword evidence="3" id="KW-1185">Reference proteome</keyword>
<name>A0A9P5ZDL4_9AGAR</name>
<feature type="region of interest" description="Disordered" evidence="1">
    <location>
        <begin position="440"/>
        <end position="483"/>
    </location>
</feature>
<dbReference type="EMBL" id="MU155135">
    <property type="protein sequence ID" value="KAF9485501.1"/>
    <property type="molecule type" value="Genomic_DNA"/>
</dbReference>
<feature type="compositionally biased region" description="Basic and acidic residues" evidence="1">
    <location>
        <begin position="68"/>
        <end position="82"/>
    </location>
</feature>
<dbReference type="AlphaFoldDB" id="A0A9P5ZDL4"/>
<gene>
    <name evidence="2" type="ORF">BDN70DRAFT_871158</name>
</gene>
<protein>
    <submittedName>
        <fullName evidence="2">Uncharacterized protein</fullName>
    </submittedName>
</protein>
<evidence type="ECO:0000313" key="3">
    <source>
        <dbReference type="Proteomes" id="UP000807469"/>
    </source>
</evidence>
<proteinExistence type="predicted"/>
<dbReference type="OrthoDB" id="10684709at2759"/>